<reference evidence="2 3" key="1">
    <citation type="submission" date="2024-01" db="EMBL/GenBank/DDBJ databases">
        <title>Seven novel Bacillus-like species.</title>
        <authorList>
            <person name="Liu G."/>
        </authorList>
    </citation>
    <scope>NUCLEOTIDE SEQUENCE [LARGE SCALE GENOMIC DNA]</scope>
    <source>
        <strain evidence="2 3">FJAT-51614</strain>
    </source>
</reference>
<feature type="transmembrane region" description="Helical" evidence="1">
    <location>
        <begin position="46"/>
        <end position="67"/>
    </location>
</feature>
<sequence length="88" mass="9637">MLKVLDKIFIISLLSFLLLGVIIVATQLLGLIMQNGNLIVIVNNNFATPAFVCSAIAGVLGFFIQVLKNRSFNVLSEEELEDLQIEAT</sequence>
<evidence type="ECO:0000313" key="2">
    <source>
        <dbReference type="EMBL" id="MEI4771826.1"/>
    </source>
</evidence>
<organism evidence="2 3">
    <name type="scientific">Psychrobacillus mangrovi</name>
    <dbReference type="NCBI Taxonomy" id="3117745"/>
    <lineage>
        <taxon>Bacteria</taxon>
        <taxon>Bacillati</taxon>
        <taxon>Bacillota</taxon>
        <taxon>Bacilli</taxon>
        <taxon>Bacillales</taxon>
        <taxon>Bacillaceae</taxon>
        <taxon>Psychrobacillus</taxon>
    </lineage>
</organism>
<keyword evidence="3" id="KW-1185">Reference proteome</keyword>
<dbReference type="EMBL" id="JBAWSY010000029">
    <property type="protein sequence ID" value="MEI4771826.1"/>
    <property type="molecule type" value="Genomic_DNA"/>
</dbReference>
<feature type="transmembrane region" description="Helical" evidence="1">
    <location>
        <begin position="9"/>
        <end position="34"/>
    </location>
</feature>
<comment type="caution">
    <text evidence="2">The sequence shown here is derived from an EMBL/GenBank/DDBJ whole genome shotgun (WGS) entry which is preliminary data.</text>
</comment>
<dbReference type="Proteomes" id="UP001364890">
    <property type="component" value="Unassembled WGS sequence"/>
</dbReference>
<dbReference type="RefSeq" id="WP_336499375.1">
    <property type="nucleotide sequence ID" value="NZ_JBAWSY010000029.1"/>
</dbReference>
<gene>
    <name evidence="2" type="ORF">WAX74_19680</name>
</gene>
<evidence type="ECO:0008006" key="4">
    <source>
        <dbReference type="Google" id="ProtNLM"/>
    </source>
</evidence>
<proteinExistence type="predicted"/>
<keyword evidence="1" id="KW-0812">Transmembrane</keyword>
<name>A0ABU8F9Y6_9BACI</name>
<evidence type="ECO:0000256" key="1">
    <source>
        <dbReference type="SAM" id="Phobius"/>
    </source>
</evidence>
<keyword evidence="1" id="KW-1133">Transmembrane helix</keyword>
<protein>
    <recommendedName>
        <fullName evidence="4">Lipopolysaccharide assembly protein A domain-containing protein</fullName>
    </recommendedName>
</protein>
<accession>A0ABU8F9Y6</accession>
<evidence type="ECO:0000313" key="3">
    <source>
        <dbReference type="Proteomes" id="UP001364890"/>
    </source>
</evidence>
<keyword evidence="1" id="KW-0472">Membrane</keyword>